<dbReference type="InterPro" id="IPR013785">
    <property type="entry name" value="Aldolase_TIM"/>
</dbReference>
<dbReference type="Gene3D" id="3.20.20.70">
    <property type="entry name" value="Aldolase class I"/>
    <property type="match status" value="1"/>
</dbReference>
<dbReference type="PANTHER" id="PTHR42917:SF2">
    <property type="entry name" value="2,4-DIENOYL-COA REDUCTASE [(2E)-ENOYL-COA-PRODUCING]"/>
    <property type="match status" value="1"/>
</dbReference>
<comment type="cofactor">
    <cofactor evidence="2">
        <name>[4Fe-4S] cluster</name>
        <dbReference type="ChEBI" id="CHEBI:49883"/>
    </cofactor>
</comment>
<dbReference type="InterPro" id="IPR023753">
    <property type="entry name" value="FAD/NAD-binding_dom"/>
</dbReference>
<name>A0A160TWP4_9ZZZZ</name>
<keyword evidence="8" id="KW-0408">Iron</keyword>
<dbReference type="PANTHER" id="PTHR42917">
    <property type="entry name" value="2,4-DIENOYL-COA REDUCTASE"/>
    <property type="match status" value="1"/>
</dbReference>
<comment type="cofactor">
    <cofactor evidence="1">
        <name>FMN</name>
        <dbReference type="ChEBI" id="CHEBI:58210"/>
    </cofactor>
</comment>
<dbReference type="InterPro" id="IPR001155">
    <property type="entry name" value="OxRdtase_FMN_N"/>
</dbReference>
<evidence type="ECO:0000256" key="5">
    <source>
        <dbReference type="ARBA" id="ARBA00022643"/>
    </source>
</evidence>
<keyword evidence="6" id="KW-0479">Metal-binding</keyword>
<evidence type="ECO:0000256" key="7">
    <source>
        <dbReference type="ARBA" id="ARBA00023002"/>
    </source>
</evidence>
<sequence length="680" mass="73621">MSQLDPLFQPLTINGLVIKNRFLSTSHAPGYTLQGNITERYIHYEAEKAKGGVGLLQFGGATSVAVEGSYHYGQINGSVDDVIPQYRRIAGAIHAHGAACTIQLRHGGRQERWDHDQWLPAFSPSTTRELNFGVFAAEMEDHDIARAQRDFVAAVRRARDGDIDGVEIACQSGALIEQFWSPAMNYRTDRYGGSLENRMRFGLEVLEAVRQDIGEDYVVGIRMSGDEMLRGGLNQDDCIAIAEVYAGSGLIDFISVVGAQPTDTLSVAKIWPTMWVPTAAYLPLAGAIKAVSDVPVFHATRITDAATAVYAVSEGLVDMVGMTRAFIADPYHVHKLETGEERHIRPCVGVGYCIDRVISGADALCVHNVATSREQHLPHIIRSAPGRKHRVVVVGGGPGGLEAARVCASRGHQVILYEATADLGGQVVLAAKATWRAGLIGIATWLADQVAFLGVDVRCNQLADQNTVLESDPDVVIVASGGIPNVGRFEGNGLANTVWDVLAGHVECTGQILIVDESGGHAALSCAEFAADHGAQVEIISPDKVLGTELAQTNMGAHMNELYKLKVRIRPDTRLEKLEREDDGLTATLANVYTDLNEDHRFDLVIGEHGTTPNSDLYFALKPLSTNLGQLDLESLTAARSQTLTPNPEGRFSLYRIGDAWASRNIHAAMLDAMRLCLHL</sequence>
<keyword evidence="5" id="KW-0288">FMN</keyword>
<comment type="similarity">
    <text evidence="3">In the N-terminal section; belongs to the NADH:flavin oxidoreductase/NADH oxidase family.</text>
</comment>
<protein>
    <submittedName>
        <fullName evidence="12">Probable FMN oxidoreductase</fullName>
    </submittedName>
</protein>
<keyword evidence="9" id="KW-0411">Iron-sulfur</keyword>
<evidence type="ECO:0000256" key="8">
    <source>
        <dbReference type="ARBA" id="ARBA00023004"/>
    </source>
</evidence>
<reference evidence="12" key="1">
    <citation type="submission" date="2015-10" db="EMBL/GenBank/DDBJ databases">
        <authorList>
            <person name="Gilbert D.G."/>
        </authorList>
    </citation>
    <scope>NUCLEOTIDE SEQUENCE</scope>
</reference>
<dbReference type="GO" id="GO:0046872">
    <property type="term" value="F:metal ion binding"/>
    <property type="evidence" value="ECO:0007669"/>
    <property type="project" value="UniProtKB-KW"/>
</dbReference>
<feature type="domain" description="FAD/NAD(P)-binding" evidence="11">
    <location>
        <begin position="390"/>
        <end position="620"/>
    </location>
</feature>
<evidence type="ECO:0000256" key="2">
    <source>
        <dbReference type="ARBA" id="ARBA00001966"/>
    </source>
</evidence>
<evidence type="ECO:0000313" key="12">
    <source>
        <dbReference type="EMBL" id="CUS55278.1"/>
    </source>
</evidence>
<dbReference type="GO" id="GO:0033543">
    <property type="term" value="P:fatty acid beta-oxidation, unsaturated, even number, reductase/isomerase pathway"/>
    <property type="evidence" value="ECO:0007669"/>
    <property type="project" value="TreeGrafter"/>
</dbReference>
<dbReference type="PRINTS" id="PR00411">
    <property type="entry name" value="PNDRDTASEI"/>
</dbReference>
<dbReference type="Pfam" id="PF00724">
    <property type="entry name" value="Oxidored_FMN"/>
    <property type="match status" value="1"/>
</dbReference>
<evidence type="ECO:0000256" key="3">
    <source>
        <dbReference type="ARBA" id="ARBA00011048"/>
    </source>
</evidence>
<dbReference type="Gene3D" id="3.40.50.720">
    <property type="entry name" value="NAD(P)-binding Rossmann-like Domain"/>
    <property type="match status" value="1"/>
</dbReference>
<dbReference type="InterPro" id="IPR051793">
    <property type="entry name" value="NADH:flavin_oxidoreductase"/>
</dbReference>
<evidence type="ECO:0000259" key="11">
    <source>
        <dbReference type="Pfam" id="PF07992"/>
    </source>
</evidence>
<evidence type="ECO:0000256" key="6">
    <source>
        <dbReference type="ARBA" id="ARBA00022723"/>
    </source>
</evidence>
<keyword evidence="7" id="KW-0560">Oxidoreductase</keyword>
<keyword evidence="4" id="KW-0285">Flavoprotein</keyword>
<gene>
    <name evidence="12" type="ORF">MGWOODY_XGa2460</name>
</gene>
<dbReference type="GO" id="GO:0010181">
    <property type="term" value="F:FMN binding"/>
    <property type="evidence" value="ECO:0007669"/>
    <property type="project" value="InterPro"/>
</dbReference>
<evidence type="ECO:0000256" key="4">
    <source>
        <dbReference type="ARBA" id="ARBA00022630"/>
    </source>
</evidence>
<accession>A0A160TWP4</accession>
<organism evidence="12">
    <name type="scientific">hydrothermal vent metagenome</name>
    <dbReference type="NCBI Taxonomy" id="652676"/>
    <lineage>
        <taxon>unclassified sequences</taxon>
        <taxon>metagenomes</taxon>
        <taxon>ecological metagenomes</taxon>
    </lineage>
</organism>
<feature type="domain" description="NADH:flavin oxidoreductase/NADH oxidase N-terminal" evidence="10">
    <location>
        <begin position="7"/>
        <end position="340"/>
    </location>
</feature>
<dbReference type="InterPro" id="IPR036188">
    <property type="entry name" value="FAD/NAD-bd_sf"/>
</dbReference>
<dbReference type="SUPFAM" id="SSF51905">
    <property type="entry name" value="FAD/NAD(P)-binding domain"/>
    <property type="match status" value="1"/>
</dbReference>
<dbReference type="GO" id="GO:0008670">
    <property type="term" value="F:2,4-dienoyl-CoA reductase (NADPH) activity"/>
    <property type="evidence" value="ECO:0007669"/>
    <property type="project" value="TreeGrafter"/>
</dbReference>
<evidence type="ECO:0000256" key="9">
    <source>
        <dbReference type="ARBA" id="ARBA00023014"/>
    </source>
</evidence>
<dbReference type="Gene3D" id="3.50.50.60">
    <property type="entry name" value="FAD/NAD(P)-binding domain"/>
    <property type="match status" value="1"/>
</dbReference>
<dbReference type="Pfam" id="PF07992">
    <property type="entry name" value="Pyr_redox_2"/>
    <property type="match status" value="1"/>
</dbReference>
<evidence type="ECO:0000259" key="10">
    <source>
        <dbReference type="Pfam" id="PF00724"/>
    </source>
</evidence>
<dbReference type="SUPFAM" id="SSF51395">
    <property type="entry name" value="FMN-linked oxidoreductases"/>
    <property type="match status" value="1"/>
</dbReference>
<dbReference type="GO" id="GO:0051536">
    <property type="term" value="F:iron-sulfur cluster binding"/>
    <property type="evidence" value="ECO:0007669"/>
    <property type="project" value="UniProtKB-KW"/>
</dbReference>
<dbReference type="AlphaFoldDB" id="A0A160TWP4"/>
<proteinExistence type="inferred from homology"/>
<dbReference type="EMBL" id="CZRL01000129">
    <property type="protein sequence ID" value="CUS55278.1"/>
    <property type="molecule type" value="Genomic_DNA"/>
</dbReference>
<evidence type="ECO:0000256" key="1">
    <source>
        <dbReference type="ARBA" id="ARBA00001917"/>
    </source>
</evidence>